<evidence type="ECO:0000256" key="5">
    <source>
        <dbReference type="ARBA" id="ARBA00023049"/>
    </source>
</evidence>
<dbReference type="EMBL" id="DQWE01000372">
    <property type="protein sequence ID" value="HDI83694.1"/>
    <property type="molecule type" value="Genomic_DNA"/>
</dbReference>
<evidence type="ECO:0000256" key="6">
    <source>
        <dbReference type="RuleBase" id="RU003797"/>
    </source>
</evidence>
<dbReference type="InterPro" id="IPR046778">
    <property type="entry name" value="UPF0758_N"/>
</dbReference>
<dbReference type="InterPro" id="IPR025657">
    <property type="entry name" value="RadC_JAB"/>
</dbReference>
<protein>
    <submittedName>
        <fullName evidence="8">JAB domain-containing protein</fullName>
    </submittedName>
</protein>
<accession>A0A7C0ZDV4</accession>
<keyword evidence="4" id="KW-0862">Zinc</keyword>
<dbReference type="SUPFAM" id="SSF47781">
    <property type="entry name" value="RuvA domain 2-like"/>
    <property type="match status" value="1"/>
</dbReference>
<evidence type="ECO:0000256" key="3">
    <source>
        <dbReference type="ARBA" id="ARBA00022801"/>
    </source>
</evidence>
<dbReference type="Proteomes" id="UP000885847">
    <property type="component" value="Unassembled WGS sequence"/>
</dbReference>
<name>A0A7C0ZDV4_UNCW3</name>
<comment type="caution">
    <text evidence="8">The sequence shown here is derived from an EMBL/GenBank/DDBJ whole genome shotgun (WGS) entry which is preliminary data.</text>
</comment>
<dbReference type="GO" id="GO:0006508">
    <property type="term" value="P:proteolysis"/>
    <property type="evidence" value="ECO:0007669"/>
    <property type="project" value="UniProtKB-KW"/>
</dbReference>
<dbReference type="PANTHER" id="PTHR30471">
    <property type="entry name" value="DNA REPAIR PROTEIN RADC"/>
    <property type="match status" value="1"/>
</dbReference>
<dbReference type="GO" id="GO:0046872">
    <property type="term" value="F:metal ion binding"/>
    <property type="evidence" value="ECO:0007669"/>
    <property type="project" value="UniProtKB-KW"/>
</dbReference>
<dbReference type="GO" id="GO:0008237">
    <property type="term" value="F:metallopeptidase activity"/>
    <property type="evidence" value="ECO:0007669"/>
    <property type="project" value="UniProtKB-KW"/>
</dbReference>
<keyword evidence="5" id="KW-0482">Metalloprotease</keyword>
<evidence type="ECO:0000256" key="4">
    <source>
        <dbReference type="ARBA" id="ARBA00022833"/>
    </source>
</evidence>
<dbReference type="Pfam" id="PF20582">
    <property type="entry name" value="UPF0758_N"/>
    <property type="match status" value="1"/>
</dbReference>
<dbReference type="NCBIfam" id="TIGR00608">
    <property type="entry name" value="radc"/>
    <property type="match status" value="1"/>
</dbReference>
<evidence type="ECO:0000256" key="1">
    <source>
        <dbReference type="ARBA" id="ARBA00022670"/>
    </source>
</evidence>
<keyword evidence="1" id="KW-0645">Protease</keyword>
<evidence type="ECO:0000313" key="8">
    <source>
        <dbReference type="EMBL" id="HDI83694.1"/>
    </source>
</evidence>
<dbReference type="Gene3D" id="3.40.140.10">
    <property type="entry name" value="Cytidine Deaminase, domain 2"/>
    <property type="match status" value="1"/>
</dbReference>
<keyword evidence="3" id="KW-0378">Hydrolase</keyword>
<comment type="similarity">
    <text evidence="6">Belongs to the UPF0758 family.</text>
</comment>
<keyword evidence="2" id="KW-0479">Metal-binding</keyword>
<reference evidence="8" key="1">
    <citation type="journal article" date="2020" name="mSystems">
        <title>Genome- and Community-Level Interaction Insights into Carbon Utilization and Element Cycling Functions of Hydrothermarchaeota in Hydrothermal Sediment.</title>
        <authorList>
            <person name="Zhou Z."/>
            <person name="Liu Y."/>
            <person name="Xu W."/>
            <person name="Pan J."/>
            <person name="Luo Z.H."/>
            <person name="Li M."/>
        </authorList>
    </citation>
    <scope>NUCLEOTIDE SEQUENCE [LARGE SCALE GENOMIC DNA]</scope>
    <source>
        <strain evidence="8">HyVt-102</strain>
    </source>
</reference>
<dbReference type="Pfam" id="PF04002">
    <property type="entry name" value="RadC"/>
    <property type="match status" value="1"/>
</dbReference>
<gene>
    <name evidence="8" type="ORF">ENF18_07895</name>
</gene>
<dbReference type="AlphaFoldDB" id="A0A7C0ZDV4"/>
<dbReference type="NCBIfam" id="NF000642">
    <property type="entry name" value="PRK00024.1"/>
    <property type="match status" value="1"/>
</dbReference>
<dbReference type="InterPro" id="IPR001405">
    <property type="entry name" value="UPF0758"/>
</dbReference>
<evidence type="ECO:0000256" key="2">
    <source>
        <dbReference type="ARBA" id="ARBA00022723"/>
    </source>
</evidence>
<organism evidence="8">
    <name type="scientific">candidate division WOR-3 bacterium</name>
    <dbReference type="NCBI Taxonomy" id="2052148"/>
    <lineage>
        <taxon>Bacteria</taxon>
        <taxon>Bacteria division WOR-3</taxon>
    </lineage>
</organism>
<sequence length="240" mass="27331">MFSHNKKEKESIPPISMKIKYWPENERPRERARNYGIESLSNAELLAIIIGKGTKDLSAVDLGRELLRRFKNLKGLGNAHIEDLKKIKGIKDAKALAISAVFELARRYQSSKEERKWVLSSPEEVYDYYSPKLSHLTHEEFHVAILDTRNTLIKDHLVSKGILDATVVHPREIFMEVLRYPCAGIILVHNHPGGNPEPSDEDIGLTRRIVEAGRIFGIDVLDHVIVCQGKYVSFRARSII</sequence>
<proteinExistence type="inferred from homology"/>
<dbReference type="CDD" id="cd08071">
    <property type="entry name" value="MPN_DUF2466"/>
    <property type="match status" value="1"/>
</dbReference>
<evidence type="ECO:0000259" key="7">
    <source>
        <dbReference type="PROSITE" id="PS50249"/>
    </source>
</evidence>
<dbReference type="Gene3D" id="1.10.150.20">
    <property type="entry name" value="5' to 3' exonuclease, C-terminal subdomain"/>
    <property type="match status" value="1"/>
</dbReference>
<dbReference type="InterPro" id="IPR010994">
    <property type="entry name" value="RuvA_2-like"/>
</dbReference>
<feature type="domain" description="MPN" evidence="7">
    <location>
        <begin position="118"/>
        <end position="240"/>
    </location>
</feature>
<dbReference type="PANTHER" id="PTHR30471:SF3">
    <property type="entry name" value="UPF0758 PROTEIN YEES-RELATED"/>
    <property type="match status" value="1"/>
</dbReference>
<dbReference type="InterPro" id="IPR037518">
    <property type="entry name" value="MPN"/>
</dbReference>
<dbReference type="PROSITE" id="PS50249">
    <property type="entry name" value="MPN"/>
    <property type="match status" value="1"/>
</dbReference>